<evidence type="ECO:0000259" key="6">
    <source>
        <dbReference type="PROSITE" id="PS50237"/>
    </source>
</evidence>
<evidence type="ECO:0000256" key="2">
    <source>
        <dbReference type="ARBA" id="ARBA00012485"/>
    </source>
</evidence>
<keyword evidence="3" id="KW-0808">Transferase</keyword>
<dbReference type="Gene3D" id="3.90.1750.10">
    <property type="entry name" value="Hect, E3 ligase catalytic domains"/>
    <property type="match status" value="1"/>
</dbReference>
<evidence type="ECO:0000256" key="5">
    <source>
        <dbReference type="PROSITE-ProRule" id="PRU00104"/>
    </source>
</evidence>
<comment type="catalytic activity">
    <reaction evidence="1">
        <text>S-ubiquitinyl-[E2 ubiquitin-conjugating enzyme]-L-cysteine + [acceptor protein]-L-lysine = [E2 ubiquitin-conjugating enzyme]-L-cysteine + N(6)-ubiquitinyl-[acceptor protein]-L-lysine.</text>
        <dbReference type="EC" id="2.3.2.26"/>
    </reaction>
</comment>
<dbReference type="EMBL" id="BSDZ01000094">
    <property type="protein sequence ID" value="GLI70684.1"/>
    <property type="molecule type" value="Genomic_DNA"/>
</dbReference>
<comment type="caution">
    <text evidence="7">The sequence shown here is derived from an EMBL/GenBank/DDBJ whole genome shotgun (WGS) entry which is preliminary data.</text>
</comment>
<evidence type="ECO:0000256" key="1">
    <source>
        <dbReference type="ARBA" id="ARBA00000885"/>
    </source>
</evidence>
<keyword evidence="8" id="KW-1185">Reference proteome</keyword>
<dbReference type="SUPFAM" id="SSF56204">
    <property type="entry name" value="Hect, E3 ligase catalytic domain"/>
    <property type="match status" value="2"/>
</dbReference>
<protein>
    <recommendedName>
        <fullName evidence="2">HECT-type E3 ubiquitin transferase</fullName>
        <ecNumber evidence="2">2.3.2.26</ecNumber>
    </recommendedName>
</protein>
<dbReference type="Proteomes" id="UP001165090">
    <property type="component" value="Unassembled WGS sequence"/>
</dbReference>
<dbReference type="Gene3D" id="3.30.2160.10">
    <property type="entry name" value="Hect, E3 ligase catalytic domain"/>
    <property type="match status" value="1"/>
</dbReference>
<proteinExistence type="predicted"/>
<feature type="domain" description="HECT" evidence="6">
    <location>
        <begin position="547"/>
        <end position="965"/>
    </location>
</feature>
<dbReference type="InterPro" id="IPR044611">
    <property type="entry name" value="E3A/B/C-like"/>
</dbReference>
<dbReference type="PANTHER" id="PTHR45700">
    <property type="entry name" value="UBIQUITIN-PROTEIN LIGASE E3C"/>
    <property type="match status" value="1"/>
</dbReference>
<dbReference type="InterPro" id="IPR000569">
    <property type="entry name" value="HECT_dom"/>
</dbReference>
<name>A0ABQ5SMQ8_9CHLO</name>
<dbReference type="EC" id="2.3.2.26" evidence="2"/>
<evidence type="ECO:0000256" key="4">
    <source>
        <dbReference type="ARBA" id="ARBA00022786"/>
    </source>
</evidence>
<dbReference type="Gene3D" id="3.30.2410.10">
    <property type="entry name" value="Hect, E3 ligase catalytic domain"/>
    <property type="match status" value="1"/>
</dbReference>
<evidence type="ECO:0000256" key="3">
    <source>
        <dbReference type="ARBA" id="ARBA00022679"/>
    </source>
</evidence>
<evidence type="ECO:0000313" key="8">
    <source>
        <dbReference type="Proteomes" id="UP001165090"/>
    </source>
</evidence>
<reference evidence="7 8" key="1">
    <citation type="journal article" date="2023" name="IScience">
        <title>Expanded male sex-determining region conserved during the evolution of homothallism in the green alga Volvox.</title>
        <authorList>
            <person name="Yamamoto K."/>
            <person name="Matsuzaki R."/>
            <person name="Mahakham W."/>
            <person name="Heman W."/>
            <person name="Sekimoto H."/>
            <person name="Kawachi M."/>
            <person name="Minakuchi Y."/>
            <person name="Toyoda A."/>
            <person name="Nozaki H."/>
        </authorList>
    </citation>
    <scope>NUCLEOTIDE SEQUENCE [LARGE SCALE GENOMIC DNA]</scope>
    <source>
        <strain evidence="7 8">NIES-4468</strain>
    </source>
</reference>
<dbReference type="PANTHER" id="PTHR45700:SF8">
    <property type="entry name" value="HECT-TYPE E3 UBIQUITIN TRANSFERASE"/>
    <property type="match status" value="1"/>
</dbReference>
<organism evidence="7 8">
    <name type="scientific">Volvox africanus</name>
    <dbReference type="NCBI Taxonomy" id="51714"/>
    <lineage>
        <taxon>Eukaryota</taxon>
        <taxon>Viridiplantae</taxon>
        <taxon>Chlorophyta</taxon>
        <taxon>core chlorophytes</taxon>
        <taxon>Chlorophyceae</taxon>
        <taxon>CS clade</taxon>
        <taxon>Chlamydomonadales</taxon>
        <taxon>Volvocaceae</taxon>
        <taxon>Volvox</taxon>
    </lineage>
</organism>
<dbReference type="CDD" id="cd00078">
    <property type="entry name" value="HECTc"/>
    <property type="match status" value="1"/>
</dbReference>
<dbReference type="PROSITE" id="PS50237">
    <property type="entry name" value="HECT"/>
    <property type="match status" value="1"/>
</dbReference>
<feature type="active site" description="Glycyl thioester intermediate" evidence="5">
    <location>
        <position position="933"/>
    </location>
</feature>
<dbReference type="InterPro" id="IPR035983">
    <property type="entry name" value="Hect_E3_ubiquitin_ligase"/>
</dbReference>
<gene>
    <name evidence="7" type="ORF">VaNZ11_015624</name>
</gene>
<sequence>MELPQRTISGLPLEEQRALFVEDVHSAFNTLRSRGMEPNEACALALKVAAGVAELPPTPEDLARRLRDEAATPLSQLCSHVTRFFASSDCLNAAFWPKEMVTTLPPTASRAKRQTTTSTAAATASVGSTSIRISDTSTSCNRTASTATEQGCGIDGTGAGAGSGAGIYASLPSGSGSDVAAAVTTSDSAGPSGICPLDFTAVAALYDSVLGCRVSSMVSVDSGAVGSNAGGAGGGGGAGSGGLSTRTGRSSAALGNALATGVEGLLSALSNLPHSVNPGLARQLGVLLANPLLDKGEHHDLLGSLVTFIAALSQQQRKALVELFITYPADELRRLLSRLHSYISLTLFRMQSITRGVEDATRIVALVHEANEVAGQRAAAAAEATGALLGQVSASGGLDLGYSSMGFGAMQAFGGAAACGGSGRGPPGAGWRPLEPAAFYNDAINHEDFNLKEDFRKWKHPHKYEFCFCKFPFMYDPGSKARILQMENQMSQVNELNSALLRGLFGGVGPSPIPGPLPDLCPFLVLRVRRGPYLVQDTLIQIHRAKETDSLKKPLKVKFIGEEGVDEGGVAKEFFQLLVRQLFNPDYGMFSADPTSHLHWFRPSRLEMDLEFELVGILIGLAIYNSHILEFQFPSVLYKKLMGATVVVGGGSSTADGATDAADATAAAVAAAINLGSGGSSGATSPTAAAGDAGLGVPGLAAGGGGYGGGNGSILGSSWAGVAPHHLGEGGGGVLGLEDLRELAPEVASSLAKLLQMPPELVESLALVFQVDVEMGFGEVEQVDLVPGGSELPVTAANRRLYVDLYVKHLLQDSIAPQFNPFQRGFLRLCSGAALGWFSASELELLVCGSRQLRLEELEGATQYDDGYTKDSEPVRWFWEVVHALPPASQKRLLFFVTGSDRVPIKGLAHLNPPFVVSRAGAHSDRLPSAHTCFNHLLLPHYKSKEVLKERLELALQNAEGFGLM</sequence>
<keyword evidence="4 5" id="KW-0833">Ubl conjugation pathway</keyword>
<dbReference type="Pfam" id="PF00632">
    <property type="entry name" value="HECT"/>
    <property type="match status" value="2"/>
</dbReference>
<dbReference type="SMART" id="SM00119">
    <property type="entry name" value="HECTc"/>
    <property type="match status" value="1"/>
</dbReference>
<accession>A0ABQ5SMQ8</accession>
<evidence type="ECO:0000313" key="7">
    <source>
        <dbReference type="EMBL" id="GLI70684.1"/>
    </source>
</evidence>